<keyword evidence="6" id="KW-0575">Peroxidase</keyword>
<evidence type="ECO:0000256" key="3">
    <source>
        <dbReference type="ARBA" id="ARBA00006926"/>
    </source>
</evidence>
<comment type="caution">
    <text evidence="9">The sequence shown here is derived from an EMBL/GenBank/DDBJ whole genome shotgun (WGS) entry which is preliminary data.</text>
</comment>
<sequence>MTIPTYNQINALASTFADDDFLIIGFPCNNFGQAQCPYTDTTYRSDLLYYSPQKVSDVRWNWEKFLITKDGKPYKRYNSNTMDASYLEDDIAYLFEPIRSKICNANFDKIQNIEFRIEIQFACFKISPVKLKLFLMIGFRI</sequence>
<evidence type="ECO:0000256" key="1">
    <source>
        <dbReference type="ARBA" id="ARBA00000217"/>
    </source>
</evidence>
<gene>
    <name evidence="9" type="ORF">Anas_06160</name>
</gene>
<dbReference type="EC" id="1.11.1.9" evidence="4"/>
<evidence type="ECO:0000256" key="4">
    <source>
        <dbReference type="ARBA" id="ARBA00012310"/>
    </source>
</evidence>
<dbReference type="PANTHER" id="PTHR11592">
    <property type="entry name" value="GLUTATHIONE PEROXIDASE"/>
    <property type="match status" value="1"/>
</dbReference>
<dbReference type="GO" id="GO:0006979">
    <property type="term" value="P:response to oxidative stress"/>
    <property type="evidence" value="ECO:0007669"/>
    <property type="project" value="InterPro"/>
</dbReference>
<dbReference type="GO" id="GO:0005576">
    <property type="term" value="C:extracellular region"/>
    <property type="evidence" value="ECO:0007669"/>
    <property type="project" value="UniProtKB-SubCell"/>
</dbReference>
<evidence type="ECO:0000256" key="5">
    <source>
        <dbReference type="ARBA" id="ARBA00022525"/>
    </source>
</evidence>
<evidence type="ECO:0000313" key="9">
    <source>
        <dbReference type="EMBL" id="KAB7497715.1"/>
    </source>
</evidence>
<comment type="subcellular location">
    <subcellularLocation>
        <location evidence="2">Secreted</location>
    </subcellularLocation>
</comment>
<keyword evidence="5" id="KW-0964">Secreted</keyword>
<evidence type="ECO:0000256" key="6">
    <source>
        <dbReference type="ARBA" id="ARBA00022559"/>
    </source>
</evidence>
<keyword evidence="10" id="KW-1185">Reference proteome</keyword>
<keyword evidence="8" id="KW-0560">Oxidoreductase</keyword>
<dbReference type="GO" id="GO:0004602">
    <property type="term" value="F:glutathione peroxidase activity"/>
    <property type="evidence" value="ECO:0007669"/>
    <property type="project" value="UniProtKB-EC"/>
</dbReference>
<dbReference type="Proteomes" id="UP000326759">
    <property type="component" value="Unassembled WGS sequence"/>
</dbReference>
<evidence type="ECO:0000256" key="8">
    <source>
        <dbReference type="ARBA" id="ARBA00023002"/>
    </source>
</evidence>
<dbReference type="InterPro" id="IPR036249">
    <property type="entry name" value="Thioredoxin-like_sf"/>
</dbReference>
<comment type="catalytic activity">
    <reaction evidence="1">
        <text>2 glutathione + H2O2 = glutathione disulfide + 2 H2O</text>
        <dbReference type="Rhea" id="RHEA:16833"/>
        <dbReference type="ChEBI" id="CHEBI:15377"/>
        <dbReference type="ChEBI" id="CHEBI:16240"/>
        <dbReference type="ChEBI" id="CHEBI:57925"/>
        <dbReference type="ChEBI" id="CHEBI:58297"/>
        <dbReference type="EC" id="1.11.1.9"/>
    </reaction>
</comment>
<keyword evidence="7" id="KW-0732">Signal</keyword>
<dbReference type="Pfam" id="PF00255">
    <property type="entry name" value="GSHPx"/>
    <property type="match status" value="1"/>
</dbReference>
<evidence type="ECO:0000256" key="7">
    <source>
        <dbReference type="ARBA" id="ARBA00022729"/>
    </source>
</evidence>
<dbReference type="PANTHER" id="PTHR11592:SF88">
    <property type="entry name" value="GLUTATHIONE PEROXIDASE-RELATED"/>
    <property type="match status" value="1"/>
</dbReference>
<dbReference type="OrthoDB" id="446890at2759"/>
<organism evidence="9 10">
    <name type="scientific">Armadillidium nasatum</name>
    <dbReference type="NCBI Taxonomy" id="96803"/>
    <lineage>
        <taxon>Eukaryota</taxon>
        <taxon>Metazoa</taxon>
        <taxon>Ecdysozoa</taxon>
        <taxon>Arthropoda</taxon>
        <taxon>Crustacea</taxon>
        <taxon>Multicrustacea</taxon>
        <taxon>Malacostraca</taxon>
        <taxon>Eumalacostraca</taxon>
        <taxon>Peracarida</taxon>
        <taxon>Isopoda</taxon>
        <taxon>Oniscidea</taxon>
        <taxon>Crinocheta</taxon>
        <taxon>Armadillidiidae</taxon>
        <taxon>Armadillidium</taxon>
    </lineage>
</organism>
<protein>
    <recommendedName>
        <fullName evidence="4">glutathione peroxidase</fullName>
        <ecNumber evidence="4">1.11.1.9</ecNumber>
    </recommendedName>
</protein>
<dbReference type="Gene3D" id="3.40.30.10">
    <property type="entry name" value="Glutaredoxin"/>
    <property type="match status" value="2"/>
</dbReference>
<accession>A0A5N5SUW9</accession>
<reference evidence="9 10" key="1">
    <citation type="journal article" date="2019" name="PLoS Biol.">
        <title>Sex chromosomes control vertical transmission of feminizing Wolbachia symbionts in an isopod.</title>
        <authorList>
            <person name="Becking T."/>
            <person name="Chebbi M.A."/>
            <person name="Giraud I."/>
            <person name="Moumen B."/>
            <person name="Laverre T."/>
            <person name="Caubet Y."/>
            <person name="Peccoud J."/>
            <person name="Gilbert C."/>
            <person name="Cordaux R."/>
        </authorList>
    </citation>
    <scope>NUCLEOTIDE SEQUENCE [LARGE SCALE GENOMIC DNA]</scope>
    <source>
        <strain evidence="9">ANa2</strain>
        <tissue evidence="9">Whole body excluding digestive tract and cuticle</tissue>
    </source>
</reference>
<dbReference type="EMBL" id="SEYY01020000">
    <property type="protein sequence ID" value="KAB7497715.1"/>
    <property type="molecule type" value="Genomic_DNA"/>
</dbReference>
<evidence type="ECO:0000256" key="2">
    <source>
        <dbReference type="ARBA" id="ARBA00004613"/>
    </source>
</evidence>
<dbReference type="SUPFAM" id="SSF52833">
    <property type="entry name" value="Thioredoxin-like"/>
    <property type="match status" value="1"/>
</dbReference>
<proteinExistence type="inferred from homology"/>
<name>A0A5N5SUW9_9CRUS</name>
<evidence type="ECO:0000313" key="10">
    <source>
        <dbReference type="Proteomes" id="UP000326759"/>
    </source>
</evidence>
<dbReference type="InterPro" id="IPR000889">
    <property type="entry name" value="Glutathione_peroxidase"/>
</dbReference>
<comment type="similarity">
    <text evidence="3">Belongs to the glutathione peroxidase family.</text>
</comment>
<dbReference type="AlphaFoldDB" id="A0A5N5SUW9"/>